<feature type="compositionally biased region" description="Gly residues" evidence="1">
    <location>
        <begin position="26"/>
        <end position="35"/>
    </location>
</feature>
<evidence type="ECO:0008006" key="3">
    <source>
        <dbReference type="Google" id="ProtNLM"/>
    </source>
</evidence>
<organism evidence="2">
    <name type="scientific">Thermus aquaticus</name>
    <dbReference type="NCBI Taxonomy" id="271"/>
    <lineage>
        <taxon>Bacteria</taxon>
        <taxon>Thermotogati</taxon>
        <taxon>Deinococcota</taxon>
        <taxon>Deinococci</taxon>
        <taxon>Thermales</taxon>
        <taxon>Thermaceae</taxon>
        <taxon>Thermus</taxon>
    </lineage>
</organism>
<reference evidence="2" key="1">
    <citation type="submission" date="2018-06" db="EMBL/GenBank/DDBJ databases">
        <authorList>
            <person name="Zhirakovskaya E."/>
        </authorList>
    </citation>
    <scope>NUCLEOTIDE SEQUENCE</scope>
    <source>
        <strain evidence="2">YT-1</strain>
        <plasmid evidence="2">p61</plasmid>
    </source>
</reference>
<accession>A0A2U9QIA0</accession>
<feature type="region of interest" description="Disordered" evidence="1">
    <location>
        <begin position="145"/>
        <end position="166"/>
    </location>
</feature>
<evidence type="ECO:0000313" key="2">
    <source>
        <dbReference type="EMBL" id="AWU47393.1"/>
    </source>
</evidence>
<gene>
    <name evidence="2" type="ORF">B6246_p0325</name>
</gene>
<dbReference type="EMBL" id="CP020572">
    <property type="protein sequence ID" value="AWU47393.1"/>
    <property type="molecule type" value="Genomic_DNA"/>
</dbReference>
<feature type="region of interest" description="Disordered" evidence="1">
    <location>
        <begin position="1"/>
        <end position="35"/>
    </location>
</feature>
<dbReference type="AlphaFoldDB" id="A0A2U9QIA0"/>
<protein>
    <recommendedName>
        <fullName evidence="3">RNase H type-1 domain-containing protein</fullName>
    </recommendedName>
</protein>
<proteinExistence type="predicted"/>
<feature type="compositionally biased region" description="Basic residues" evidence="1">
    <location>
        <begin position="145"/>
        <end position="155"/>
    </location>
</feature>
<name>A0A2U9QIA0_THEAQ</name>
<sequence>MGAKGKAHPWSAPLGPRGPRVPGRAGARGGPRGPEGGRGVAVRLYVDISFADGRAALAVVQAGVGLIYSGVIEAADSNEAELVGLAIAAQLAPEGGWLHTDSGRVWALLRGRVQARPSETPHLNRLKSLMEAKALECRFIGGKRRRRRAHRKHHRLADTTARSALL</sequence>
<keyword evidence="2" id="KW-0614">Plasmid</keyword>
<evidence type="ECO:0000256" key="1">
    <source>
        <dbReference type="SAM" id="MobiDB-lite"/>
    </source>
</evidence>
<feature type="compositionally biased region" description="Low complexity" evidence="1">
    <location>
        <begin position="15"/>
        <end position="25"/>
    </location>
</feature>
<geneLocation type="plasmid" evidence="2">
    <name>p61</name>
</geneLocation>